<feature type="signal peptide" evidence="2">
    <location>
        <begin position="1"/>
        <end position="31"/>
    </location>
</feature>
<feature type="coiled-coil region" evidence="1">
    <location>
        <begin position="257"/>
        <end position="321"/>
    </location>
</feature>
<keyword evidence="2" id="KW-0732">Signal</keyword>
<keyword evidence="4" id="KW-1185">Reference proteome</keyword>
<dbReference type="EMBL" id="QJKH01000027">
    <property type="protein sequence ID" value="PXX74043.1"/>
    <property type="molecule type" value="Genomic_DNA"/>
</dbReference>
<keyword evidence="1" id="KW-0175">Coiled coil</keyword>
<evidence type="ECO:0000256" key="1">
    <source>
        <dbReference type="SAM" id="Coils"/>
    </source>
</evidence>
<accession>A0A318KQY1</accession>
<evidence type="ECO:0008006" key="5">
    <source>
        <dbReference type="Google" id="ProtNLM"/>
    </source>
</evidence>
<evidence type="ECO:0000256" key="2">
    <source>
        <dbReference type="SAM" id="SignalP"/>
    </source>
</evidence>
<dbReference type="Proteomes" id="UP000247612">
    <property type="component" value="Unassembled WGS sequence"/>
</dbReference>
<dbReference type="SUPFAM" id="SSF69360">
    <property type="entry name" value="Cell wall binding repeat"/>
    <property type="match status" value="1"/>
</dbReference>
<dbReference type="AlphaFoldDB" id="A0A318KQY1"/>
<reference evidence="3 4" key="1">
    <citation type="submission" date="2018-05" db="EMBL/GenBank/DDBJ databases">
        <title>Genomic Encyclopedia of Type Strains, Phase IV (KMG-IV): sequencing the most valuable type-strain genomes for metagenomic binning, comparative biology and taxonomic classification.</title>
        <authorList>
            <person name="Goeker M."/>
        </authorList>
    </citation>
    <scope>NUCLEOTIDE SEQUENCE [LARGE SCALE GENOMIC DNA]</scope>
    <source>
        <strain evidence="3 4">JC118</strain>
    </source>
</reference>
<gene>
    <name evidence="3" type="ORF">DES51_1271</name>
</gene>
<proteinExistence type="predicted"/>
<evidence type="ECO:0000313" key="4">
    <source>
        <dbReference type="Proteomes" id="UP000247612"/>
    </source>
</evidence>
<comment type="caution">
    <text evidence="3">The sequence shown here is derived from an EMBL/GenBank/DDBJ whole genome shotgun (WGS) entry which is preliminary data.</text>
</comment>
<feature type="chain" id="PRO_5038903096" description="Cell wall binding repeat protein" evidence="2">
    <location>
        <begin position="32"/>
        <end position="604"/>
    </location>
</feature>
<organism evidence="3 4">
    <name type="scientific">Dielma fastidiosa</name>
    <dbReference type="NCBI Taxonomy" id="1034346"/>
    <lineage>
        <taxon>Bacteria</taxon>
        <taxon>Bacillati</taxon>
        <taxon>Bacillota</taxon>
        <taxon>Erysipelotrichia</taxon>
        <taxon>Erysipelotrichales</taxon>
        <taxon>Erysipelotrichaceae</taxon>
        <taxon>Dielma</taxon>
    </lineage>
</organism>
<dbReference type="RefSeq" id="WP_110370664.1">
    <property type="nucleotide sequence ID" value="NZ_QJKH01000027.1"/>
</dbReference>
<evidence type="ECO:0000313" key="3">
    <source>
        <dbReference type="EMBL" id="PXX74043.1"/>
    </source>
</evidence>
<dbReference type="Gene3D" id="2.10.270.10">
    <property type="entry name" value="Cholin Binding"/>
    <property type="match status" value="1"/>
</dbReference>
<protein>
    <recommendedName>
        <fullName evidence="5">Cell wall binding repeat protein</fullName>
    </recommendedName>
</protein>
<sequence>MNKYSSKAVKTAATIGMSLAMVLSNAAPLFAADPVNTVCKTEDTNVAKDLLNAIKADIKAANLKLSTISVDKEITWTNTAVLLGSTAPNEKKATLEALLGITPENGEGTVVEYMTTLANCEETTDAIYLAGDKDDDDRLTILEKVAAIESAIEYLEDQFADDADLDGADLTEREYNTVKPYYDDLTAYYADYKNNMSEADKAGNKEIYDELFSRMETAVEDYEDSYIGDFVDSYVDALKGAEVIEDVTVAMLVDKDAEFARTNLSDLEDFIKDLKADKVDELKDEVKYSKVADEEDVAKYVDRLEEMVEEIKEVNAMLKTSNTVIKDYKKIATKVGELATEAAKYDEDDTDAYDKKFNALRSADIEKLKTYVEEVVENFYTVETVKRTNGNYSLRLKDADYARYLENETDVVSAALKTLLTTNIEKDSDESVYDALVGQTTDIDTLLKAVTTDIEGITLGTTLTDKQAAKIVAAKKAYDKLMDTDGEFYSALTSKEKKAVEANETLITTLYYKLILNGTVTQSGWVDKGNGDWDYIAEDGSRPSKWVASGANWYYVKNGTMLRNSWIASDAQGTRWYYVDDNGVMVSNTTVNGYTFNSYGVWVK</sequence>
<name>A0A318KQY1_9FIRM</name>
<dbReference type="STRING" id="1034346.GCA_000313565_03463"/>